<organism evidence="1 2">
    <name type="scientific">Candidatus Thiodictyon syntrophicum</name>
    <dbReference type="NCBI Taxonomy" id="1166950"/>
    <lineage>
        <taxon>Bacteria</taxon>
        <taxon>Pseudomonadati</taxon>
        <taxon>Pseudomonadota</taxon>
        <taxon>Gammaproteobacteria</taxon>
        <taxon>Chromatiales</taxon>
        <taxon>Chromatiaceae</taxon>
        <taxon>Thiodictyon</taxon>
    </lineage>
</organism>
<dbReference type="AlphaFoldDB" id="A0A2K8U793"/>
<evidence type="ECO:0000313" key="2">
    <source>
        <dbReference type="Proteomes" id="UP000232638"/>
    </source>
</evidence>
<accession>A0A2K8U793</accession>
<evidence type="ECO:0000313" key="1">
    <source>
        <dbReference type="EMBL" id="AUB81415.1"/>
    </source>
</evidence>
<dbReference type="KEGG" id="tsy:THSYN_10925"/>
<dbReference type="EMBL" id="CP020370">
    <property type="protein sequence ID" value="AUB81415.1"/>
    <property type="molecule type" value="Genomic_DNA"/>
</dbReference>
<keyword evidence="2" id="KW-1185">Reference proteome</keyword>
<sequence>MRRGRWSTRIAGVICGIAPHWGAALPGRAGLEVRLDLMAVVGYQARQDYLLADQSAPSGPGTQ</sequence>
<protein>
    <submittedName>
        <fullName evidence="1">Uncharacterized protein</fullName>
    </submittedName>
</protein>
<dbReference type="Proteomes" id="UP000232638">
    <property type="component" value="Chromosome"/>
</dbReference>
<reference evidence="1 2" key="1">
    <citation type="submission" date="2017-03" db="EMBL/GenBank/DDBJ databases">
        <title>Complete genome sequence of Candidatus 'Thiodictyon syntrophicum' sp. nov. strain Cad16T, a photolithoautotroph purple sulfur bacterium isolated from an alpine meromictic lake.</title>
        <authorList>
            <person name="Luedin S.M."/>
            <person name="Pothier J.F."/>
            <person name="Danza F."/>
            <person name="Storelli N."/>
            <person name="Wittwer M."/>
            <person name="Tonolla M."/>
        </authorList>
    </citation>
    <scope>NUCLEOTIDE SEQUENCE [LARGE SCALE GENOMIC DNA]</scope>
    <source>
        <strain evidence="1 2">Cad16T</strain>
    </source>
</reference>
<name>A0A2K8U793_9GAMM</name>
<proteinExistence type="predicted"/>
<gene>
    <name evidence="1" type="ORF">THSYN_10925</name>
</gene>